<evidence type="ECO:0000313" key="2">
    <source>
        <dbReference type="EMBL" id="KAH9379512.1"/>
    </source>
</evidence>
<feature type="compositionally biased region" description="Polar residues" evidence="1">
    <location>
        <begin position="34"/>
        <end position="47"/>
    </location>
</feature>
<dbReference type="AlphaFoldDB" id="A0A9J6GXW6"/>
<protein>
    <submittedName>
        <fullName evidence="2">Uncharacterized protein</fullName>
    </submittedName>
</protein>
<organism evidence="2 3">
    <name type="scientific">Haemaphysalis longicornis</name>
    <name type="common">Bush tick</name>
    <dbReference type="NCBI Taxonomy" id="44386"/>
    <lineage>
        <taxon>Eukaryota</taxon>
        <taxon>Metazoa</taxon>
        <taxon>Ecdysozoa</taxon>
        <taxon>Arthropoda</taxon>
        <taxon>Chelicerata</taxon>
        <taxon>Arachnida</taxon>
        <taxon>Acari</taxon>
        <taxon>Parasitiformes</taxon>
        <taxon>Ixodida</taxon>
        <taxon>Ixodoidea</taxon>
        <taxon>Ixodidae</taxon>
        <taxon>Haemaphysalinae</taxon>
        <taxon>Haemaphysalis</taxon>
    </lineage>
</organism>
<keyword evidence="3" id="KW-1185">Reference proteome</keyword>
<gene>
    <name evidence="2" type="ORF">HPB48_020439</name>
</gene>
<accession>A0A9J6GXW6</accession>
<comment type="caution">
    <text evidence="2">The sequence shown here is derived from an EMBL/GenBank/DDBJ whole genome shotgun (WGS) entry which is preliminary data.</text>
</comment>
<dbReference type="EMBL" id="JABSTR010000010">
    <property type="protein sequence ID" value="KAH9379512.1"/>
    <property type="molecule type" value="Genomic_DNA"/>
</dbReference>
<evidence type="ECO:0000313" key="3">
    <source>
        <dbReference type="Proteomes" id="UP000821853"/>
    </source>
</evidence>
<reference evidence="2 3" key="1">
    <citation type="journal article" date="2020" name="Cell">
        <title>Large-Scale Comparative Analyses of Tick Genomes Elucidate Their Genetic Diversity and Vector Capacities.</title>
        <authorList>
            <consortium name="Tick Genome and Microbiome Consortium (TIGMIC)"/>
            <person name="Jia N."/>
            <person name="Wang J."/>
            <person name="Shi W."/>
            <person name="Du L."/>
            <person name="Sun Y."/>
            <person name="Zhan W."/>
            <person name="Jiang J.F."/>
            <person name="Wang Q."/>
            <person name="Zhang B."/>
            <person name="Ji P."/>
            <person name="Bell-Sakyi L."/>
            <person name="Cui X.M."/>
            <person name="Yuan T.T."/>
            <person name="Jiang B.G."/>
            <person name="Yang W.F."/>
            <person name="Lam T.T."/>
            <person name="Chang Q.C."/>
            <person name="Ding S.J."/>
            <person name="Wang X.J."/>
            <person name="Zhu J.G."/>
            <person name="Ruan X.D."/>
            <person name="Zhao L."/>
            <person name="Wei J.T."/>
            <person name="Ye R.Z."/>
            <person name="Que T.C."/>
            <person name="Du C.H."/>
            <person name="Zhou Y.H."/>
            <person name="Cheng J.X."/>
            <person name="Dai P.F."/>
            <person name="Guo W.B."/>
            <person name="Han X.H."/>
            <person name="Huang E.J."/>
            <person name="Li L.F."/>
            <person name="Wei W."/>
            <person name="Gao Y.C."/>
            <person name="Liu J.Z."/>
            <person name="Shao H.Z."/>
            <person name="Wang X."/>
            <person name="Wang C.C."/>
            <person name="Yang T.C."/>
            <person name="Huo Q.B."/>
            <person name="Li W."/>
            <person name="Chen H.Y."/>
            <person name="Chen S.E."/>
            <person name="Zhou L.G."/>
            <person name="Ni X.B."/>
            <person name="Tian J.H."/>
            <person name="Sheng Y."/>
            <person name="Liu T."/>
            <person name="Pan Y.S."/>
            <person name="Xia L.Y."/>
            <person name="Li J."/>
            <person name="Zhao F."/>
            <person name="Cao W.C."/>
        </authorList>
    </citation>
    <scope>NUCLEOTIDE SEQUENCE [LARGE SCALE GENOMIC DNA]</scope>
    <source>
        <strain evidence="2">HaeL-2018</strain>
    </source>
</reference>
<dbReference type="Proteomes" id="UP000821853">
    <property type="component" value="Chromosome 8"/>
</dbReference>
<feature type="region of interest" description="Disordered" evidence="1">
    <location>
        <begin position="1"/>
        <end position="47"/>
    </location>
</feature>
<sequence length="124" mass="13654">MSGRLVSKAVASKNRLRRAATSRSTDRAGPVGTPASQPEENCGSTKPNLKNKYLNKLELHVFCSANLQPYGVSCGLIKKINLLWLELPRTLFVSAVRSYVNASFTDLALSGKNKAPKEKRQKHQ</sequence>
<proteinExistence type="predicted"/>
<dbReference type="VEuPathDB" id="VectorBase:HLOH_050399"/>
<evidence type="ECO:0000256" key="1">
    <source>
        <dbReference type="SAM" id="MobiDB-lite"/>
    </source>
</evidence>
<name>A0A9J6GXW6_HAELO</name>